<evidence type="ECO:0000256" key="2">
    <source>
        <dbReference type="ARBA" id="ARBA00022692"/>
    </source>
</evidence>
<sequence length="817" mass="89513">MARIQIPLDALTSRLNFGERFGSLSQGSIGSRFSNLRPISEFLDFKRLSKPANFGEVQSRVNYNLGHYSSNYAVVFSMLSIYALLTNWVLLFVIFFVIAGTYLIGRLEGRDLEIGTFRATTSQLWTGLLVIAVPLGLFASPIATMLWLIGASGVVILGHAAFMDKPIDEAFSGEAAGYWEAGRERIVEEVDSDDTDTQGVGLASSGKRFVSDPLNFTGIDLGERAVGARKGYGYQASDDEGDGSFSSSDDDDEDDDEEEEEEPYDEREEALVQSALARIRRAQDRGKKEVKLNKEELAALERRRRRIAEEEARIERRRRQEKEQRFSVPLSQLAPTSRKRQPVREPVEESDDGLPRHPEPADVDEGLEDDRRQALPPMGYFPPPNVARNRPRSATSASQRPPSRGMEERGPPPPNYPFNSLRHPSDSYGGRRTSRSTLPPEDAWPPKSSPASSRTSSISRSRHSMDPYQFQKENSRAPPPLGPGAGTPSRRPLSGTMDPRRPPAPPATSSRGSRDSRRPSPEIEASEIASETSDPDTSDDLNNGVQIVDPPRRGRREQIVVEEEAPTPRHGSRGKKSSANTSPSKRKPVGSGGRKKRNVISGKTSHRRSSHKKSSRHRSRSRGSSGKSNGAAGLGGLAASVFGGDDYKKHNSSRSSFFGIPNASRSSFFGFAAGRSPSYYKRSPRGGFLHKIRKTVKKLWRDLMRLLKENPLKVVMLVIVPLITSGLLTGLLARFGLRLPAGVERMMGIGAKAAGGDMGGLAGEAVKMATRSFGANGSGSVDISRGSAPGMQWEKRTVQQDLPWGDAISGMAKMWGK</sequence>
<proteinExistence type="predicted"/>
<feature type="compositionally biased region" description="Basic and acidic residues" evidence="5">
    <location>
        <begin position="512"/>
        <end position="521"/>
    </location>
</feature>
<feature type="region of interest" description="Disordered" evidence="5">
    <location>
        <begin position="233"/>
        <end position="270"/>
    </location>
</feature>
<dbReference type="GO" id="GO:0005794">
    <property type="term" value="C:Golgi apparatus"/>
    <property type="evidence" value="ECO:0007669"/>
    <property type="project" value="TreeGrafter"/>
</dbReference>
<dbReference type="PANTHER" id="PTHR19317">
    <property type="entry name" value="PRENYLATED RAB ACCEPTOR 1-RELATED"/>
    <property type="match status" value="1"/>
</dbReference>
<feature type="compositionally biased region" description="Basic and acidic residues" evidence="5">
    <location>
        <begin position="550"/>
        <end position="559"/>
    </location>
</feature>
<evidence type="ECO:0000313" key="8">
    <source>
        <dbReference type="Proteomes" id="UP000813385"/>
    </source>
</evidence>
<evidence type="ECO:0000313" key="7">
    <source>
        <dbReference type="EMBL" id="KAH7368364.1"/>
    </source>
</evidence>
<feature type="transmembrane region" description="Helical" evidence="6">
    <location>
        <begin position="124"/>
        <end position="149"/>
    </location>
</feature>
<evidence type="ECO:0000256" key="6">
    <source>
        <dbReference type="SAM" id="Phobius"/>
    </source>
</evidence>
<dbReference type="OrthoDB" id="63113at2759"/>
<keyword evidence="4 6" id="KW-0472">Membrane</keyword>
<dbReference type="Pfam" id="PF03208">
    <property type="entry name" value="PRA1"/>
    <property type="match status" value="1"/>
</dbReference>
<protein>
    <submittedName>
        <fullName evidence="7">PRA1 family protein-domain-containing protein</fullName>
    </submittedName>
</protein>
<feature type="compositionally biased region" description="Low complexity" evidence="5">
    <location>
        <begin position="522"/>
        <end position="532"/>
    </location>
</feature>
<feature type="compositionally biased region" description="Acidic residues" evidence="5">
    <location>
        <begin position="237"/>
        <end position="268"/>
    </location>
</feature>
<dbReference type="EMBL" id="JAGPXD010000002">
    <property type="protein sequence ID" value="KAH7368364.1"/>
    <property type="molecule type" value="Genomic_DNA"/>
</dbReference>
<feature type="transmembrane region" description="Helical" evidence="6">
    <location>
        <begin position="79"/>
        <end position="104"/>
    </location>
</feature>
<name>A0A8K0TRX3_9PEZI</name>
<dbReference type="Proteomes" id="UP000813385">
    <property type="component" value="Unassembled WGS sequence"/>
</dbReference>
<keyword evidence="8" id="KW-1185">Reference proteome</keyword>
<dbReference type="InterPro" id="IPR004895">
    <property type="entry name" value="Prenylated_rab_accept_PRA1"/>
</dbReference>
<organism evidence="7 8">
    <name type="scientific">Plectosphaerella cucumerina</name>
    <dbReference type="NCBI Taxonomy" id="40658"/>
    <lineage>
        <taxon>Eukaryota</taxon>
        <taxon>Fungi</taxon>
        <taxon>Dikarya</taxon>
        <taxon>Ascomycota</taxon>
        <taxon>Pezizomycotina</taxon>
        <taxon>Sordariomycetes</taxon>
        <taxon>Hypocreomycetidae</taxon>
        <taxon>Glomerellales</taxon>
        <taxon>Plectosphaerellaceae</taxon>
        <taxon>Plectosphaerella</taxon>
    </lineage>
</organism>
<dbReference type="GO" id="GO:0016020">
    <property type="term" value="C:membrane"/>
    <property type="evidence" value="ECO:0007669"/>
    <property type="project" value="UniProtKB-SubCell"/>
</dbReference>
<comment type="caution">
    <text evidence="7">The sequence shown here is derived from an EMBL/GenBank/DDBJ whole genome shotgun (WGS) entry which is preliminary data.</text>
</comment>
<comment type="subcellular location">
    <subcellularLocation>
        <location evidence="1">Membrane</location>
        <topology evidence="1">Multi-pass membrane protein</topology>
    </subcellularLocation>
</comment>
<feature type="compositionally biased region" description="Low complexity" evidence="5">
    <location>
        <begin position="445"/>
        <end position="459"/>
    </location>
</feature>
<feature type="compositionally biased region" description="Polar residues" evidence="5">
    <location>
        <begin position="392"/>
        <end position="401"/>
    </location>
</feature>
<keyword evidence="2 6" id="KW-0812">Transmembrane</keyword>
<evidence type="ECO:0000256" key="5">
    <source>
        <dbReference type="SAM" id="MobiDB-lite"/>
    </source>
</evidence>
<reference evidence="7" key="1">
    <citation type="journal article" date="2021" name="Nat. Commun.">
        <title>Genetic determinants of endophytism in the Arabidopsis root mycobiome.</title>
        <authorList>
            <person name="Mesny F."/>
            <person name="Miyauchi S."/>
            <person name="Thiergart T."/>
            <person name="Pickel B."/>
            <person name="Atanasova L."/>
            <person name="Karlsson M."/>
            <person name="Huettel B."/>
            <person name="Barry K.W."/>
            <person name="Haridas S."/>
            <person name="Chen C."/>
            <person name="Bauer D."/>
            <person name="Andreopoulos W."/>
            <person name="Pangilinan J."/>
            <person name="LaButti K."/>
            <person name="Riley R."/>
            <person name="Lipzen A."/>
            <person name="Clum A."/>
            <person name="Drula E."/>
            <person name="Henrissat B."/>
            <person name="Kohler A."/>
            <person name="Grigoriev I.V."/>
            <person name="Martin F.M."/>
            <person name="Hacquard S."/>
        </authorList>
    </citation>
    <scope>NUCLEOTIDE SEQUENCE</scope>
    <source>
        <strain evidence="7">MPI-CAGE-AT-0016</strain>
    </source>
</reference>
<feature type="compositionally biased region" description="Basic residues" evidence="5">
    <location>
        <begin position="584"/>
        <end position="621"/>
    </location>
</feature>
<keyword evidence="3 6" id="KW-1133">Transmembrane helix</keyword>
<evidence type="ECO:0000256" key="4">
    <source>
        <dbReference type="ARBA" id="ARBA00023136"/>
    </source>
</evidence>
<gene>
    <name evidence="7" type="ORF">B0T11DRAFT_296031</name>
</gene>
<feature type="compositionally biased region" description="Low complexity" evidence="5">
    <location>
        <begin position="622"/>
        <end position="631"/>
    </location>
</feature>
<feature type="transmembrane region" description="Helical" evidence="6">
    <location>
        <begin position="714"/>
        <end position="737"/>
    </location>
</feature>
<evidence type="ECO:0000256" key="3">
    <source>
        <dbReference type="ARBA" id="ARBA00022989"/>
    </source>
</evidence>
<dbReference type="PANTHER" id="PTHR19317:SF0">
    <property type="entry name" value="PRENYLATED RAB ACCEPTOR PROTEIN 1"/>
    <property type="match status" value="1"/>
</dbReference>
<evidence type="ECO:0000256" key="1">
    <source>
        <dbReference type="ARBA" id="ARBA00004141"/>
    </source>
</evidence>
<feature type="compositionally biased region" description="Basic and acidic residues" evidence="5">
    <location>
        <begin position="282"/>
        <end position="325"/>
    </location>
</feature>
<accession>A0A8K0TRX3</accession>
<dbReference type="AlphaFoldDB" id="A0A8K0TRX3"/>
<feature type="compositionally biased region" description="Basic and acidic residues" evidence="5">
    <location>
        <begin position="342"/>
        <end position="360"/>
    </location>
</feature>
<feature type="region of interest" description="Disordered" evidence="5">
    <location>
        <begin position="282"/>
        <end position="632"/>
    </location>
</feature>